<dbReference type="Proteomes" id="UP001178507">
    <property type="component" value="Unassembled WGS sequence"/>
</dbReference>
<evidence type="ECO:0000313" key="2">
    <source>
        <dbReference type="EMBL" id="CAJ1403503.1"/>
    </source>
</evidence>
<proteinExistence type="predicted"/>
<dbReference type="EMBL" id="CAUJNA010003499">
    <property type="protein sequence ID" value="CAJ1403503.1"/>
    <property type="molecule type" value="Genomic_DNA"/>
</dbReference>
<dbReference type="SUPFAM" id="SSF54695">
    <property type="entry name" value="POZ domain"/>
    <property type="match status" value="1"/>
</dbReference>
<evidence type="ECO:0000313" key="3">
    <source>
        <dbReference type="Proteomes" id="UP001178507"/>
    </source>
</evidence>
<sequence length="108" mass="12269">MEKVAEAVEELQAAIKDQEACLKRKRETLDEQLDHLFKKPKSKEVKASDVIQLNVGGDTGFVTKRDTLTAVQGSRLAEMFRDRWIHSWQGTARVAFSSTWIPSSFELC</sequence>
<dbReference type="InterPro" id="IPR011333">
    <property type="entry name" value="SKP1/BTB/POZ_sf"/>
</dbReference>
<reference evidence="2" key="1">
    <citation type="submission" date="2023-08" db="EMBL/GenBank/DDBJ databases">
        <authorList>
            <person name="Chen Y."/>
            <person name="Shah S."/>
            <person name="Dougan E. K."/>
            <person name="Thang M."/>
            <person name="Chan C."/>
        </authorList>
    </citation>
    <scope>NUCLEOTIDE SEQUENCE</scope>
</reference>
<accession>A0AA36JC61</accession>
<keyword evidence="1" id="KW-0175">Coiled coil</keyword>
<organism evidence="2 3">
    <name type="scientific">Effrenium voratum</name>
    <dbReference type="NCBI Taxonomy" id="2562239"/>
    <lineage>
        <taxon>Eukaryota</taxon>
        <taxon>Sar</taxon>
        <taxon>Alveolata</taxon>
        <taxon>Dinophyceae</taxon>
        <taxon>Suessiales</taxon>
        <taxon>Symbiodiniaceae</taxon>
        <taxon>Effrenium</taxon>
    </lineage>
</organism>
<evidence type="ECO:0000256" key="1">
    <source>
        <dbReference type="SAM" id="Coils"/>
    </source>
</evidence>
<keyword evidence="3" id="KW-1185">Reference proteome</keyword>
<gene>
    <name evidence="2" type="ORF">EVOR1521_LOCUS26168</name>
</gene>
<dbReference type="Gene3D" id="3.30.710.10">
    <property type="entry name" value="Potassium Channel Kv1.1, Chain A"/>
    <property type="match status" value="1"/>
</dbReference>
<feature type="coiled-coil region" evidence="1">
    <location>
        <begin position="1"/>
        <end position="28"/>
    </location>
</feature>
<dbReference type="AlphaFoldDB" id="A0AA36JC61"/>
<protein>
    <submittedName>
        <fullName evidence="2">Uncharacterized protein</fullName>
    </submittedName>
</protein>
<comment type="caution">
    <text evidence="2">The sequence shown here is derived from an EMBL/GenBank/DDBJ whole genome shotgun (WGS) entry which is preliminary data.</text>
</comment>
<name>A0AA36JC61_9DINO</name>